<feature type="non-terminal residue" evidence="13">
    <location>
        <position position="820"/>
    </location>
</feature>
<dbReference type="GO" id="GO:0005634">
    <property type="term" value="C:nucleus"/>
    <property type="evidence" value="ECO:0007669"/>
    <property type="project" value="UniProtKB-SubCell"/>
</dbReference>
<keyword evidence="8" id="KW-0804">Transcription</keyword>
<dbReference type="InterPro" id="IPR036236">
    <property type="entry name" value="Znf_C2H2_sf"/>
</dbReference>
<dbReference type="AlphaFoldDB" id="A0A6G1CCT3"/>
<feature type="compositionally biased region" description="Polar residues" evidence="11">
    <location>
        <begin position="25"/>
        <end position="36"/>
    </location>
</feature>
<dbReference type="Pfam" id="PF02892">
    <property type="entry name" value="zf-BED"/>
    <property type="match status" value="1"/>
</dbReference>
<keyword evidence="3" id="KW-0479">Metal-binding</keyword>
<evidence type="ECO:0000259" key="12">
    <source>
        <dbReference type="PROSITE" id="PS50808"/>
    </source>
</evidence>
<dbReference type="SUPFAM" id="SSF57667">
    <property type="entry name" value="beta-beta-alpha zinc fingers"/>
    <property type="match status" value="1"/>
</dbReference>
<evidence type="ECO:0000256" key="9">
    <source>
        <dbReference type="ARBA" id="ARBA00023242"/>
    </source>
</evidence>
<dbReference type="InterPro" id="IPR052035">
    <property type="entry name" value="ZnF_BED_domain_contain"/>
</dbReference>
<evidence type="ECO:0000256" key="3">
    <source>
        <dbReference type="ARBA" id="ARBA00022723"/>
    </source>
</evidence>
<dbReference type="Proteomes" id="UP000479710">
    <property type="component" value="Unassembled WGS sequence"/>
</dbReference>
<dbReference type="Pfam" id="PF14372">
    <property type="entry name" value="hAT-like_RNase-H"/>
    <property type="match status" value="1"/>
</dbReference>
<gene>
    <name evidence="13" type="ORF">E2562_000523</name>
</gene>
<evidence type="ECO:0000313" key="14">
    <source>
        <dbReference type="Proteomes" id="UP000479710"/>
    </source>
</evidence>
<keyword evidence="4 10" id="KW-0863">Zinc-finger</keyword>
<evidence type="ECO:0000256" key="4">
    <source>
        <dbReference type="ARBA" id="ARBA00022771"/>
    </source>
</evidence>
<feature type="domain" description="BED-type" evidence="12">
    <location>
        <begin position="196"/>
        <end position="255"/>
    </location>
</feature>
<dbReference type="SUPFAM" id="SSF53098">
    <property type="entry name" value="Ribonuclease H-like"/>
    <property type="match status" value="1"/>
</dbReference>
<dbReference type="PANTHER" id="PTHR46481:SF10">
    <property type="entry name" value="ZINC FINGER BED DOMAIN-CONTAINING PROTEIN 39"/>
    <property type="match status" value="1"/>
</dbReference>
<feature type="region of interest" description="Disordered" evidence="11">
    <location>
        <begin position="1"/>
        <end position="37"/>
    </location>
</feature>
<dbReference type="InterPro" id="IPR012337">
    <property type="entry name" value="RNaseH-like_sf"/>
</dbReference>
<sequence length="820" mass="92740">MEDQSGQAQGEMADQGFRNWLTEELNAQQHAGSSSIPELMQVLAPPSLTCDCGAERSVTRSTDGQRQIKKTVCKGNHNHPISSERWPGDGSATLDAIPVGQIEILQAAGVIRSSVAMNMSEEGEQEQPSGSSDSEEDDDSEPRVDAVAAAGDANAIERHVPAAPAQGTIVQTTTEVDVWGNGCQRRRNYHQSVKGRSKSKVWEEFTAVFSGGKIQRAECKHCKKCLSGKSSGGTSHLRRHLKICPAKCRTTRVKQKWSSSRLDSSVTNNWKFDQETSLELLTRALVSNLCPFSVTSSANFRKFLTGICPAYSIAPQAAIEEKFLSIFQNEKMKLKEEIALTPGGVFLSVKRWALECKYFVCFTVHFIDKEWKMHRKIIRCDCSGDEANEAEHYLSILSNWKCYLNIKSADIIGTQRTSHALIKEAVQDWNLGQKLLGIALPGNSGNEAILDLEETMAGSGQNYLLAKYKLLTVPCMIDALHDLFGFSLEHFILETSREWFEYMTCSALRLEKYKEILSRLHLNRPSFGSQRWHLTFYLFEAALQFIEAFPNPEEMDLKMYPRKPSPQRLEATKNFCDLARSIYHAVDVLSRQNVTFNSHFRVISSLGKALNESSRKINIKSIVDIDDMKKKFDNLWRKCYLWMSLAVFLDPRFKLRYVEHCFKQAFGTGAKLCILEVRGKIYELFLQYSCNVDKHSGELLNQWNNDLQMDRHDNDSLHGTDQIDIGQSVLGEFRELTSYLEGELYPRNDKFDILKWWKDNAATYPTLARLARDILAIPGSAVSAESAFDESDERVSLFNRKLSPEIVEALICTQDWIKSS</sequence>
<keyword evidence="14" id="KW-1185">Reference proteome</keyword>
<evidence type="ECO:0000256" key="11">
    <source>
        <dbReference type="SAM" id="MobiDB-lite"/>
    </source>
</evidence>
<dbReference type="OrthoDB" id="647840at2759"/>
<keyword evidence="7" id="KW-0238">DNA-binding</keyword>
<proteinExistence type="predicted"/>
<dbReference type="GO" id="GO:0046983">
    <property type="term" value="F:protein dimerization activity"/>
    <property type="evidence" value="ECO:0007669"/>
    <property type="project" value="InterPro"/>
</dbReference>
<evidence type="ECO:0000256" key="6">
    <source>
        <dbReference type="ARBA" id="ARBA00023015"/>
    </source>
</evidence>
<reference evidence="13 14" key="1">
    <citation type="submission" date="2019-11" db="EMBL/GenBank/DDBJ databases">
        <title>Whole genome sequence of Oryza granulata.</title>
        <authorList>
            <person name="Li W."/>
        </authorList>
    </citation>
    <scope>NUCLEOTIDE SEQUENCE [LARGE SCALE GENOMIC DNA]</scope>
    <source>
        <strain evidence="14">cv. Menghai</strain>
        <tissue evidence="13">Leaf</tissue>
    </source>
</reference>
<protein>
    <recommendedName>
        <fullName evidence="12">BED-type domain-containing protein</fullName>
    </recommendedName>
</protein>
<evidence type="ECO:0000313" key="13">
    <source>
        <dbReference type="EMBL" id="KAF0897817.1"/>
    </source>
</evidence>
<accession>A0A6G1CCT3</accession>
<comment type="caution">
    <text evidence="13">The sequence shown here is derived from an EMBL/GenBank/DDBJ whole genome shotgun (WGS) entry which is preliminary data.</text>
</comment>
<evidence type="ECO:0000256" key="5">
    <source>
        <dbReference type="ARBA" id="ARBA00022833"/>
    </source>
</evidence>
<dbReference type="PANTHER" id="PTHR46481">
    <property type="entry name" value="ZINC FINGER BED DOMAIN-CONTAINING PROTEIN 4"/>
    <property type="match status" value="1"/>
</dbReference>
<comment type="subunit">
    <text evidence="2">Homodimer.</text>
</comment>
<dbReference type="GO" id="GO:0003677">
    <property type="term" value="F:DNA binding"/>
    <property type="evidence" value="ECO:0007669"/>
    <property type="project" value="UniProtKB-KW"/>
</dbReference>
<evidence type="ECO:0000256" key="8">
    <source>
        <dbReference type="ARBA" id="ARBA00023163"/>
    </source>
</evidence>
<evidence type="ECO:0000256" key="7">
    <source>
        <dbReference type="ARBA" id="ARBA00023125"/>
    </source>
</evidence>
<name>A0A6G1CCT3_9ORYZ</name>
<evidence type="ECO:0000256" key="1">
    <source>
        <dbReference type="ARBA" id="ARBA00004123"/>
    </source>
</evidence>
<dbReference type="EMBL" id="SPHZ02000009">
    <property type="protein sequence ID" value="KAF0897817.1"/>
    <property type="molecule type" value="Genomic_DNA"/>
</dbReference>
<dbReference type="InterPro" id="IPR025525">
    <property type="entry name" value="hAT-like_transposase_RNase-H"/>
</dbReference>
<dbReference type="InterPro" id="IPR003656">
    <property type="entry name" value="Znf_BED"/>
</dbReference>
<feature type="region of interest" description="Disordered" evidence="11">
    <location>
        <begin position="119"/>
        <end position="144"/>
    </location>
</feature>
<keyword evidence="9" id="KW-0539">Nucleus</keyword>
<keyword evidence="5" id="KW-0862">Zinc</keyword>
<evidence type="ECO:0000256" key="2">
    <source>
        <dbReference type="ARBA" id="ARBA00011738"/>
    </source>
</evidence>
<keyword evidence="6" id="KW-0805">Transcription regulation</keyword>
<dbReference type="GO" id="GO:0009791">
    <property type="term" value="P:post-embryonic development"/>
    <property type="evidence" value="ECO:0007669"/>
    <property type="project" value="UniProtKB-ARBA"/>
</dbReference>
<dbReference type="GO" id="GO:0008270">
    <property type="term" value="F:zinc ion binding"/>
    <property type="evidence" value="ECO:0007669"/>
    <property type="project" value="UniProtKB-KW"/>
</dbReference>
<dbReference type="Pfam" id="PF05699">
    <property type="entry name" value="Dimer_Tnp_hAT"/>
    <property type="match status" value="1"/>
</dbReference>
<evidence type="ECO:0000256" key="10">
    <source>
        <dbReference type="PROSITE-ProRule" id="PRU00027"/>
    </source>
</evidence>
<dbReference type="SMART" id="SM00614">
    <property type="entry name" value="ZnF_BED"/>
    <property type="match status" value="1"/>
</dbReference>
<dbReference type="InterPro" id="IPR008906">
    <property type="entry name" value="HATC_C_dom"/>
</dbReference>
<comment type="subcellular location">
    <subcellularLocation>
        <location evidence="1">Nucleus</location>
    </subcellularLocation>
</comment>
<dbReference type="PROSITE" id="PS50808">
    <property type="entry name" value="ZF_BED"/>
    <property type="match status" value="1"/>
</dbReference>
<organism evidence="13 14">
    <name type="scientific">Oryza meyeriana var. granulata</name>
    <dbReference type="NCBI Taxonomy" id="110450"/>
    <lineage>
        <taxon>Eukaryota</taxon>
        <taxon>Viridiplantae</taxon>
        <taxon>Streptophyta</taxon>
        <taxon>Embryophyta</taxon>
        <taxon>Tracheophyta</taxon>
        <taxon>Spermatophyta</taxon>
        <taxon>Magnoliopsida</taxon>
        <taxon>Liliopsida</taxon>
        <taxon>Poales</taxon>
        <taxon>Poaceae</taxon>
        <taxon>BOP clade</taxon>
        <taxon>Oryzoideae</taxon>
        <taxon>Oryzeae</taxon>
        <taxon>Oryzinae</taxon>
        <taxon>Oryza</taxon>
        <taxon>Oryza meyeriana</taxon>
    </lineage>
</organism>